<evidence type="ECO:0008006" key="5">
    <source>
        <dbReference type="Google" id="ProtNLM"/>
    </source>
</evidence>
<keyword evidence="1" id="KW-0812">Transmembrane</keyword>
<proteinExistence type="predicted"/>
<gene>
    <name evidence="3" type="ORF">EV702DRAFT_1123013</name>
</gene>
<organism evidence="3 4">
    <name type="scientific">Suillus placidus</name>
    <dbReference type="NCBI Taxonomy" id="48579"/>
    <lineage>
        <taxon>Eukaryota</taxon>
        <taxon>Fungi</taxon>
        <taxon>Dikarya</taxon>
        <taxon>Basidiomycota</taxon>
        <taxon>Agaricomycotina</taxon>
        <taxon>Agaricomycetes</taxon>
        <taxon>Agaricomycetidae</taxon>
        <taxon>Boletales</taxon>
        <taxon>Suillineae</taxon>
        <taxon>Suillaceae</taxon>
        <taxon>Suillus</taxon>
    </lineage>
</organism>
<feature type="chain" id="PRO_5040144520" description="Secreted protein" evidence="2">
    <location>
        <begin position="25"/>
        <end position="81"/>
    </location>
</feature>
<comment type="caution">
    <text evidence="3">The sequence shown here is derived from an EMBL/GenBank/DDBJ whole genome shotgun (WGS) entry which is preliminary data.</text>
</comment>
<keyword evidence="1" id="KW-1133">Transmembrane helix</keyword>
<keyword evidence="2" id="KW-0732">Signal</keyword>
<name>A0A9P6ZPV8_9AGAM</name>
<sequence>MYPIVIPAFLITMALPALLRCIHAYNSCLQSFQNVSHILLISKLTAAAFKSVSACICILYYIATVPLVSLYPLCCQQKSCL</sequence>
<evidence type="ECO:0000256" key="2">
    <source>
        <dbReference type="SAM" id="SignalP"/>
    </source>
</evidence>
<evidence type="ECO:0000256" key="1">
    <source>
        <dbReference type="SAM" id="Phobius"/>
    </source>
</evidence>
<feature type="transmembrane region" description="Helical" evidence="1">
    <location>
        <begin position="48"/>
        <end position="73"/>
    </location>
</feature>
<feature type="signal peptide" evidence="2">
    <location>
        <begin position="1"/>
        <end position="24"/>
    </location>
</feature>
<dbReference type="AlphaFoldDB" id="A0A9P6ZPV8"/>
<dbReference type="EMBL" id="JABBWD010000040">
    <property type="protein sequence ID" value="KAG1774579.1"/>
    <property type="molecule type" value="Genomic_DNA"/>
</dbReference>
<reference evidence="3" key="1">
    <citation type="journal article" date="2020" name="New Phytol.">
        <title>Comparative genomics reveals dynamic genome evolution in host specialist ectomycorrhizal fungi.</title>
        <authorList>
            <person name="Lofgren L.A."/>
            <person name="Nguyen N.H."/>
            <person name="Vilgalys R."/>
            <person name="Ruytinx J."/>
            <person name="Liao H.L."/>
            <person name="Branco S."/>
            <person name="Kuo A."/>
            <person name="LaButti K."/>
            <person name="Lipzen A."/>
            <person name="Andreopoulos W."/>
            <person name="Pangilinan J."/>
            <person name="Riley R."/>
            <person name="Hundley H."/>
            <person name="Na H."/>
            <person name="Barry K."/>
            <person name="Grigoriev I.V."/>
            <person name="Stajich J.E."/>
            <person name="Kennedy P.G."/>
        </authorList>
    </citation>
    <scope>NUCLEOTIDE SEQUENCE</scope>
    <source>
        <strain evidence="3">DOB743</strain>
    </source>
</reference>
<keyword evidence="1" id="KW-0472">Membrane</keyword>
<keyword evidence="4" id="KW-1185">Reference proteome</keyword>
<evidence type="ECO:0000313" key="4">
    <source>
        <dbReference type="Proteomes" id="UP000714275"/>
    </source>
</evidence>
<dbReference type="Proteomes" id="UP000714275">
    <property type="component" value="Unassembled WGS sequence"/>
</dbReference>
<accession>A0A9P6ZPV8</accession>
<evidence type="ECO:0000313" key="3">
    <source>
        <dbReference type="EMBL" id="KAG1774579.1"/>
    </source>
</evidence>
<protein>
    <recommendedName>
        <fullName evidence="5">Secreted protein</fullName>
    </recommendedName>
</protein>